<evidence type="ECO:0000256" key="3">
    <source>
        <dbReference type="ARBA" id="ARBA00023163"/>
    </source>
</evidence>
<keyword evidence="7" id="KW-1185">Reference proteome</keyword>
<feature type="DNA-binding region" description="Fork-head" evidence="4">
    <location>
        <begin position="60"/>
        <end position="106"/>
    </location>
</feature>
<keyword evidence="2 4" id="KW-0238">DNA-binding</keyword>
<evidence type="ECO:0000313" key="7">
    <source>
        <dbReference type="Proteomes" id="UP001176940"/>
    </source>
</evidence>
<dbReference type="InterPro" id="IPR036390">
    <property type="entry name" value="WH_DNA-bd_sf"/>
</dbReference>
<evidence type="ECO:0000256" key="1">
    <source>
        <dbReference type="ARBA" id="ARBA00023015"/>
    </source>
</evidence>
<evidence type="ECO:0000256" key="4">
    <source>
        <dbReference type="PROSITE-ProRule" id="PRU00089"/>
    </source>
</evidence>
<dbReference type="Proteomes" id="UP001176940">
    <property type="component" value="Unassembled WGS sequence"/>
</dbReference>
<evidence type="ECO:0000313" key="6">
    <source>
        <dbReference type="EMBL" id="CAJ0929421.1"/>
    </source>
</evidence>
<evidence type="ECO:0000256" key="2">
    <source>
        <dbReference type="ARBA" id="ARBA00023125"/>
    </source>
</evidence>
<comment type="caution">
    <text evidence="6">The sequence shown here is derived from an EMBL/GenBank/DDBJ whole genome shotgun (WGS) entry which is preliminary data.</text>
</comment>
<dbReference type="SMART" id="SM00339">
    <property type="entry name" value="FH"/>
    <property type="match status" value="1"/>
</dbReference>
<name>A0ABN9L3M4_9NEOB</name>
<reference evidence="6" key="1">
    <citation type="submission" date="2023-07" db="EMBL/GenBank/DDBJ databases">
        <authorList>
            <person name="Stuckert A."/>
        </authorList>
    </citation>
    <scope>NUCLEOTIDE SEQUENCE</scope>
</reference>
<dbReference type="PANTHER" id="PTHR47316:SF1">
    <property type="entry name" value="FORKHEAD BOX PROTEIN H1"/>
    <property type="match status" value="1"/>
</dbReference>
<dbReference type="PANTHER" id="PTHR47316">
    <property type="entry name" value="FORKHEAD BOX PROTEIN H1"/>
    <property type="match status" value="1"/>
</dbReference>
<feature type="domain" description="Fork-head" evidence="5">
    <location>
        <begin position="60"/>
        <end position="106"/>
    </location>
</feature>
<dbReference type="EMBL" id="CAUEEQ010005879">
    <property type="protein sequence ID" value="CAJ0929421.1"/>
    <property type="molecule type" value="Genomic_DNA"/>
</dbReference>
<dbReference type="InterPro" id="IPR001766">
    <property type="entry name" value="Fork_head_dom"/>
</dbReference>
<organism evidence="6 7">
    <name type="scientific">Ranitomeya imitator</name>
    <name type="common">mimic poison frog</name>
    <dbReference type="NCBI Taxonomy" id="111125"/>
    <lineage>
        <taxon>Eukaryota</taxon>
        <taxon>Metazoa</taxon>
        <taxon>Chordata</taxon>
        <taxon>Craniata</taxon>
        <taxon>Vertebrata</taxon>
        <taxon>Euteleostomi</taxon>
        <taxon>Amphibia</taxon>
        <taxon>Batrachia</taxon>
        <taxon>Anura</taxon>
        <taxon>Neobatrachia</taxon>
        <taxon>Hyloidea</taxon>
        <taxon>Dendrobatidae</taxon>
        <taxon>Dendrobatinae</taxon>
        <taxon>Ranitomeya</taxon>
    </lineage>
</organism>
<dbReference type="SUPFAM" id="SSF46785">
    <property type="entry name" value="Winged helix' DNA-binding domain"/>
    <property type="match status" value="1"/>
</dbReference>
<comment type="subcellular location">
    <subcellularLocation>
        <location evidence="4">Nucleus</location>
    </subcellularLocation>
</comment>
<accession>A0ABN9L3M4</accession>
<keyword evidence="1" id="KW-0805">Transcription regulation</keyword>
<dbReference type="PROSITE" id="PS50039">
    <property type="entry name" value="FORK_HEAD_3"/>
    <property type="match status" value="1"/>
</dbReference>
<evidence type="ECO:0000259" key="5">
    <source>
        <dbReference type="PROSITE" id="PS50039"/>
    </source>
</evidence>
<keyword evidence="3" id="KW-0804">Transcription</keyword>
<dbReference type="InterPro" id="IPR052327">
    <property type="entry name" value="Activin_resp_transcr_regulator"/>
</dbReference>
<proteinExistence type="predicted"/>
<dbReference type="Pfam" id="PF00250">
    <property type="entry name" value="Forkhead"/>
    <property type="match status" value="1"/>
</dbReference>
<protein>
    <recommendedName>
        <fullName evidence="5">Fork-head domain-containing protein</fullName>
    </recommendedName>
</protein>
<dbReference type="PRINTS" id="PR00053">
    <property type="entry name" value="FORKHEAD"/>
</dbReference>
<dbReference type="InterPro" id="IPR036388">
    <property type="entry name" value="WH-like_DNA-bd_sf"/>
</dbReference>
<gene>
    <name evidence="6" type="ORF">RIMI_LOCUS3817176</name>
</gene>
<dbReference type="Gene3D" id="1.10.10.10">
    <property type="entry name" value="Winged helix-like DNA-binding domain superfamily/Winged helix DNA-binding domain"/>
    <property type="match status" value="1"/>
</dbReference>
<keyword evidence="4" id="KW-0539">Nucleus</keyword>
<sequence>MVGNHQGGWDNITDPNVKFFYLYRPVIKIKEEGAPADWKTSLTIMVAYRAIQNAEIPNCKPPYSYLAMIALVIHNSPDKMLKLPQIIQNIEILFPFFKSDYVGWKD</sequence>